<name>A0ABX7G8K7_9GAMM</name>
<gene>
    <name evidence="5" type="primary">hypD</name>
    <name evidence="5" type="ORF">JQC75_08340</name>
</gene>
<keyword evidence="3" id="KW-0408">Iron</keyword>
<dbReference type="NCBIfam" id="TIGR00075">
    <property type="entry name" value="hypD"/>
    <property type="match status" value="1"/>
</dbReference>
<sequence length="378" mass="41248">MNSSLKLKSLYEGFRDADTIRALAARIGNEAKKLSAPLYIMEVCGGHTHTIMKYGLLGLIPDNVKFIHGPGCPVCVMPKERIDQAIALANMDDVILLTLGDMIRVPGSKGSLAQARANGADVRPLYDPLDALAIAKDNPNKTVVFFAIGFETSTPMTAVLLREAERAALPNLMFHINHVLVPPAIDAVMAEPATKVNAFIGPAHVSVISGAKIYRRAAEAHHTPVVVSGFEPVDVMESILRLVELKNHAESVVEVQYSRAVSEQGNLTAQALVDEYFEVRDSFRWRGLGPIPQSALKLRDKYAHRDAEIHFGDRLPVQEIDDHKACQCGDILRGLANPMDCKVFGRGCTPQTPLGSCMVSSEGACNAYYRYHGVQHVD</sequence>
<evidence type="ECO:0000313" key="6">
    <source>
        <dbReference type="Proteomes" id="UP000596252"/>
    </source>
</evidence>
<keyword evidence="6" id="KW-1185">Reference proteome</keyword>
<comment type="similarity">
    <text evidence="1 4">Belongs to the HypD family.</text>
</comment>
<dbReference type="InterPro" id="IPR042244">
    <property type="entry name" value="HypD_2_sf"/>
</dbReference>
<dbReference type="Pfam" id="PF01924">
    <property type="entry name" value="HypD"/>
    <property type="match status" value="1"/>
</dbReference>
<dbReference type="Proteomes" id="UP000596252">
    <property type="component" value="Chromosome"/>
</dbReference>
<evidence type="ECO:0000256" key="1">
    <source>
        <dbReference type="ARBA" id="ARBA00007888"/>
    </source>
</evidence>
<dbReference type="PANTHER" id="PTHR30149">
    <property type="entry name" value="HYDROGENASE PROTEIN ASSEMBLY PROTEIN HYPD"/>
    <property type="match status" value="1"/>
</dbReference>
<evidence type="ECO:0000256" key="2">
    <source>
        <dbReference type="ARBA" id="ARBA00022723"/>
    </source>
</evidence>
<dbReference type="EMBL" id="CP069213">
    <property type="protein sequence ID" value="QRH03622.1"/>
    <property type="molecule type" value="Genomic_DNA"/>
</dbReference>
<dbReference type="PANTHER" id="PTHR30149:SF0">
    <property type="entry name" value="HYDROGENASE MATURATION FACTOR HYPD"/>
    <property type="match status" value="1"/>
</dbReference>
<evidence type="ECO:0000256" key="3">
    <source>
        <dbReference type="ARBA" id="ARBA00023004"/>
    </source>
</evidence>
<proteinExistence type="inferred from homology"/>
<protein>
    <recommendedName>
        <fullName evidence="4">Hydrogenase maturation factor</fullName>
    </recommendedName>
</protein>
<dbReference type="Gene3D" id="6.10.20.100">
    <property type="match status" value="1"/>
</dbReference>
<dbReference type="InterPro" id="IPR042243">
    <property type="entry name" value="HypD_1"/>
</dbReference>
<evidence type="ECO:0000256" key="4">
    <source>
        <dbReference type="PIRNR" id="PIRNR005622"/>
    </source>
</evidence>
<organism evidence="5 6">
    <name type="scientific">Shewanella litorisediminis</name>
    <dbReference type="NCBI Taxonomy" id="1173586"/>
    <lineage>
        <taxon>Bacteria</taxon>
        <taxon>Pseudomonadati</taxon>
        <taxon>Pseudomonadota</taxon>
        <taxon>Gammaproteobacteria</taxon>
        <taxon>Alteromonadales</taxon>
        <taxon>Shewanellaceae</taxon>
        <taxon>Shewanella</taxon>
    </lineage>
</organism>
<reference evidence="5 6" key="1">
    <citation type="journal article" date="2012" name="Antonie Van Leeuwenhoek">
        <title>Shewanella litorisediminis sp. nov., a gammaproteobacterium isolated from a tidal flat sediment.</title>
        <authorList>
            <person name="Lee M.H."/>
            <person name="Yoon J.H."/>
        </authorList>
    </citation>
    <scope>NUCLEOTIDE SEQUENCE [LARGE SCALE GENOMIC DNA]</scope>
    <source>
        <strain evidence="5 6">SMK1-12</strain>
    </source>
</reference>
<dbReference type="InterPro" id="IPR002780">
    <property type="entry name" value="Hyd_form_HypD"/>
</dbReference>
<dbReference type="Gene3D" id="3.40.50.11740">
    <property type="entry name" value="HypD, alpha/beta domain 2"/>
    <property type="match status" value="2"/>
</dbReference>
<keyword evidence="2" id="KW-0479">Metal-binding</keyword>
<evidence type="ECO:0000313" key="5">
    <source>
        <dbReference type="EMBL" id="QRH03622.1"/>
    </source>
</evidence>
<dbReference type="PIRSF" id="PIRSF005622">
    <property type="entry name" value="Hydrgn_mat_hypD"/>
    <property type="match status" value="1"/>
</dbReference>
<accession>A0ABX7G8K7</accession>